<dbReference type="GO" id="GO:0004497">
    <property type="term" value="F:monooxygenase activity"/>
    <property type="evidence" value="ECO:0007669"/>
    <property type="project" value="UniProtKB-KW"/>
</dbReference>
<proteinExistence type="inferred from homology"/>
<dbReference type="HOGENOM" id="CLU_068196_0_0_2"/>
<dbReference type="eggNOG" id="arCOG02946">
    <property type="taxonomic scope" value="Archaea"/>
</dbReference>
<organism evidence="2 3">
    <name type="scientific">Haloquadratum walsbyi J07HQW2</name>
    <dbReference type="NCBI Taxonomy" id="1238425"/>
    <lineage>
        <taxon>Archaea</taxon>
        <taxon>Methanobacteriati</taxon>
        <taxon>Methanobacteriota</taxon>
        <taxon>Stenosarchaea group</taxon>
        <taxon>Halobacteria</taxon>
        <taxon>Halobacteriales</taxon>
        <taxon>Haloferacaceae</taxon>
        <taxon>Haloquadratum</taxon>
    </lineage>
</organism>
<dbReference type="GO" id="GO:0010436">
    <property type="term" value="F:carotenoid dioxygenase activity"/>
    <property type="evidence" value="ECO:0007669"/>
    <property type="project" value="UniProtKB-UniRule"/>
</dbReference>
<keyword evidence="1" id="KW-1003">Cell membrane</keyword>
<feature type="transmembrane region" description="Helical" evidence="1">
    <location>
        <begin position="229"/>
        <end position="249"/>
    </location>
</feature>
<comment type="subcellular location">
    <subcellularLocation>
        <location evidence="1">Cell membrane</location>
        <topology evidence="1">Multi-pass membrane protein</topology>
    </subcellularLocation>
</comment>
<comment type="function">
    <text evidence="1">Catalyzes the cleavage of beta-carotene at its central double bond (15,15') to yield two molecules of all-trans-retinal.</text>
</comment>
<dbReference type="NCBIfam" id="TIGR03753">
    <property type="entry name" value="blh_monoox"/>
    <property type="match status" value="1"/>
</dbReference>
<evidence type="ECO:0000256" key="1">
    <source>
        <dbReference type="HAMAP-Rule" id="MF_02093"/>
    </source>
</evidence>
<keyword evidence="1" id="KW-0472">Membrane</keyword>
<feature type="transmembrane region" description="Helical" evidence="1">
    <location>
        <begin position="317"/>
        <end position="338"/>
    </location>
</feature>
<dbReference type="AlphaFoldDB" id="U1PT17"/>
<keyword evidence="1" id="KW-1133">Transmembrane helix</keyword>
<evidence type="ECO:0000313" key="3">
    <source>
        <dbReference type="Proteomes" id="UP000030710"/>
    </source>
</evidence>
<accession>U1PT17</accession>
<feature type="transmembrane region" description="Helical" evidence="1">
    <location>
        <begin position="140"/>
        <end position="159"/>
    </location>
</feature>
<dbReference type="EC" id="1.13.11.63" evidence="1"/>
<comment type="caution">
    <text evidence="1">Lacks conserved residue(s) required for the propagation of feature annotation.</text>
</comment>
<comment type="catalytic activity">
    <reaction evidence="1">
        <text>all-trans-beta-carotene + O2 = 2 all-trans-retinal</text>
        <dbReference type="Rhea" id="RHEA:32887"/>
        <dbReference type="ChEBI" id="CHEBI:15379"/>
        <dbReference type="ChEBI" id="CHEBI:17579"/>
        <dbReference type="ChEBI" id="CHEBI:17898"/>
        <dbReference type="EC" id="1.13.11.63"/>
    </reaction>
</comment>
<keyword evidence="1" id="KW-0479">Metal-binding</keyword>
<sequence length="352" mass="37328">MMSSIRSQLAVSAEPTIMMISRAALIGLIILFTGVRLAGITVTLQTQAAIYLLGMVALNLPHGGYEHFANLRRRAMRFRGKYIAGYILMAVMYIGAFILAPIVGLAIAIAIAVAKGGGGDLYALQITSGTDHIQSRAHQLLAVAARGGAVMAVPIVAFPETFHTFSSLMIGMVDPGGLTGIARYFDVTRILIGVGYAMVVIGHLGVGYMHRPADGIGWIVDAAETILLIGYFVAVPVVVAVGLYFPLWYSIRQVAREINVETATSRGSDLLGGTDASTGTVALRAWGILIAGALATAIVAVGFWLAVPNPVPSESTYFGLVAFWSVFISVIALPHVLIGNVLDRQRGIWHVP</sequence>
<name>U1PT17_9EURY</name>
<gene>
    <name evidence="2" type="ORF">J07HQW2_03416</name>
</gene>
<keyword evidence="1" id="KW-0223">Dioxygenase</keyword>
<reference evidence="2 3" key="1">
    <citation type="journal article" date="2013" name="PLoS ONE">
        <title>Assembly-driven community genomics of a hypersaline microbial ecosystem.</title>
        <authorList>
            <person name="Podell S."/>
            <person name="Ugalde J.A."/>
            <person name="Narasingarao P."/>
            <person name="Banfield J.F."/>
            <person name="Heidelberg K.B."/>
            <person name="Allen E.E."/>
        </authorList>
    </citation>
    <scope>NUCLEOTIDE SEQUENCE [LARGE SCALE GENOMIC DNA]</scope>
    <source>
        <strain evidence="3">J07HQW2</strain>
    </source>
</reference>
<dbReference type="Pfam" id="PF15461">
    <property type="entry name" value="BCD"/>
    <property type="match status" value="1"/>
</dbReference>
<dbReference type="InterPro" id="IPR022270">
    <property type="entry name" value="Blh_diox"/>
</dbReference>
<feature type="transmembrane region" description="Helical" evidence="1">
    <location>
        <begin position="285"/>
        <end position="305"/>
    </location>
</feature>
<keyword evidence="2" id="KW-0503">Monooxygenase</keyword>
<feature type="transmembrane region" description="Helical" evidence="1">
    <location>
        <begin position="48"/>
        <end position="65"/>
    </location>
</feature>
<keyword evidence="1" id="KW-0560">Oxidoreductase</keyword>
<dbReference type="GO" id="GO:0005506">
    <property type="term" value="F:iron ion binding"/>
    <property type="evidence" value="ECO:0007669"/>
    <property type="project" value="UniProtKB-UniRule"/>
</dbReference>
<protein>
    <recommendedName>
        <fullName evidence="1">Probable beta-carotene 15,15'-dioxygenase</fullName>
        <ecNumber evidence="1">1.13.11.63</ecNumber>
    </recommendedName>
</protein>
<dbReference type="Proteomes" id="UP000030710">
    <property type="component" value="Unassembled WGS sequence"/>
</dbReference>
<feature type="transmembrane region" description="Helical" evidence="1">
    <location>
        <begin position="86"/>
        <end position="114"/>
    </location>
</feature>
<evidence type="ECO:0000313" key="2">
    <source>
        <dbReference type="EMBL" id="ERG96932.1"/>
    </source>
</evidence>
<dbReference type="GO" id="GO:0003834">
    <property type="term" value="F:beta-carotene 15,15'-dioxygenase activity"/>
    <property type="evidence" value="ECO:0007669"/>
    <property type="project" value="UniProtKB-EC"/>
</dbReference>
<dbReference type="GO" id="GO:0016121">
    <property type="term" value="P:carotene catabolic process"/>
    <property type="evidence" value="ECO:0007669"/>
    <property type="project" value="UniProtKB-UniRule"/>
</dbReference>
<dbReference type="GO" id="GO:0005886">
    <property type="term" value="C:plasma membrane"/>
    <property type="evidence" value="ECO:0007669"/>
    <property type="project" value="UniProtKB-SubCell"/>
</dbReference>
<dbReference type="EMBL" id="KE356561">
    <property type="protein sequence ID" value="ERG96932.1"/>
    <property type="molecule type" value="Genomic_DNA"/>
</dbReference>
<comment type="cofactor">
    <cofactor evidence="1">
        <name>Fe(2+)</name>
        <dbReference type="ChEBI" id="CHEBI:29033"/>
    </cofactor>
</comment>
<keyword evidence="1" id="KW-0408">Iron</keyword>
<dbReference type="HAMAP" id="MF_02093">
    <property type="entry name" value="Beta_carotene_diox"/>
    <property type="match status" value="1"/>
</dbReference>
<comment type="similarity">
    <text evidence="1">Belongs to the Brp/Blh beta-carotene diooxygenase family.</text>
</comment>
<keyword evidence="1" id="KW-0812">Transmembrane</keyword>
<feature type="transmembrane region" description="Helical" evidence="1">
    <location>
        <begin position="190"/>
        <end position="209"/>
    </location>
</feature>